<feature type="transmembrane region" description="Helical" evidence="1">
    <location>
        <begin position="49"/>
        <end position="76"/>
    </location>
</feature>
<reference evidence="3" key="1">
    <citation type="submission" date="2020-04" db="EMBL/GenBank/DDBJ databases">
        <authorList>
            <person name="Zhang T."/>
        </authorList>
    </citation>
    <scope>NUCLEOTIDE SEQUENCE</scope>
    <source>
        <strain evidence="3">HKST-UBA79</strain>
    </source>
</reference>
<dbReference type="InterPro" id="IPR006976">
    <property type="entry name" value="VanZ-like"/>
</dbReference>
<keyword evidence="1" id="KW-0472">Membrane</keyword>
<name>A0A955EBP5_UNCKA</name>
<dbReference type="PANTHER" id="PTHR28008">
    <property type="entry name" value="DOMAIN PROTEIN, PUTATIVE (AFU_ORTHOLOGUE AFUA_3G10980)-RELATED"/>
    <property type="match status" value="1"/>
</dbReference>
<protein>
    <submittedName>
        <fullName evidence="3">VanZ family protein</fullName>
    </submittedName>
</protein>
<feature type="transmembrane region" description="Helical" evidence="1">
    <location>
        <begin position="12"/>
        <end position="29"/>
    </location>
</feature>
<organism evidence="3 4">
    <name type="scientific">candidate division WWE3 bacterium</name>
    <dbReference type="NCBI Taxonomy" id="2053526"/>
    <lineage>
        <taxon>Bacteria</taxon>
        <taxon>Katanobacteria</taxon>
    </lineage>
</organism>
<feature type="domain" description="VanZ-like" evidence="2">
    <location>
        <begin position="13"/>
        <end position="113"/>
    </location>
</feature>
<feature type="transmembrane region" description="Helical" evidence="1">
    <location>
        <begin position="97"/>
        <end position="115"/>
    </location>
</feature>
<proteinExistence type="predicted"/>
<dbReference type="Pfam" id="PF04892">
    <property type="entry name" value="VanZ"/>
    <property type="match status" value="1"/>
</dbReference>
<dbReference type="NCBIfam" id="NF037970">
    <property type="entry name" value="vanZ_1"/>
    <property type="match status" value="1"/>
</dbReference>
<dbReference type="Proteomes" id="UP000740557">
    <property type="component" value="Unassembled WGS sequence"/>
</dbReference>
<comment type="caution">
    <text evidence="3">The sequence shown here is derived from an EMBL/GenBank/DDBJ whole genome shotgun (WGS) entry which is preliminary data.</text>
</comment>
<accession>A0A955EBP5</accession>
<evidence type="ECO:0000313" key="4">
    <source>
        <dbReference type="Proteomes" id="UP000740557"/>
    </source>
</evidence>
<keyword evidence="1" id="KW-1133">Transmembrane helix</keyword>
<sequence length="128" mass="14481">METSQIRLLKTWLPAILLMALIFVFSSLPGATVSANGDVDYLSHKLVHVFLYAVLCLSLYRATKNIVLAMVLTILYGITDEYHQTFVPTRMGSYKDVIADTLGALITGILLWKYYLKLPKQLKNWLAE</sequence>
<dbReference type="EMBL" id="JAGQNX010000087">
    <property type="protein sequence ID" value="MCA9308440.1"/>
    <property type="molecule type" value="Genomic_DNA"/>
</dbReference>
<evidence type="ECO:0000259" key="2">
    <source>
        <dbReference type="Pfam" id="PF04892"/>
    </source>
</evidence>
<gene>
    <name evidence="3" type="ORF">KC980_02930</name>
</gene>
<keyword evidence="1" id="KW-0812">Transmembrane</keyword>
<evidence type="ECO:0000313" key="3">
    <source>
        <dbReference type="EMBL" id="MCA9308440.1"/>
    </source>
</evidence>
<evidence type="ECO:0000256" key="1">
    <source>
        <dbReference type="SAM" id="Phobius"/>
    </source>
</evidence>
<reference evidence="3" key="2">
    <citation type="journal article" date="2021" name="Microbiome">
        <title>Successional dynamics and alternative stable states in a saline activated sludge microbial community over 9 years.</title>
        <authorList>
            <person name="Wang Y."/>
            <person name="Ye J."/>
            <person name="Ju F."/>
            <person name="Liu L."/>
            <person name="Boyd J.A."/>
            <person name="Deng Y."/>
            <person name="Parks D.H."/>
            <person name="Jiang X."/>
            <person name="Yin X."/>
            <person name="Woodcroft B.J."/>
            <person name="Tyson G.W."/>
            <person name="Hugenholtz P."/>
            <person name="Polz M.F."/>
            <person name="Zhang T."/>
        </authorList>
    </citation>
    <scope>NUCLEOTIDE SEQUENCE</scope>
    <source>
        <strain evidence="3">HKST-UBA79</strain>
    </source>
</reference>
<dbReference type="AlphaFoldDB" id="A0A955EBP5"/>
<dbReference type="PANTHER" id="PTHR28008:SF1">
    <property type="entry name" value="DOMAIN PROTEIN, PUTATIVE (AFU_ORTHOLOGUE AFUA_3G10980)-RELATED"/>
    <property type="match status" value="1"/>
</dbReference>